<accession>A0A6I9SBJ3</accession>
<dbReference type="PANTHER" id="PTHR32295">
    <property type="entry name" value="IQ-DOMAIN 5-RELATED"/>
    <property type="match status" value="1"/>
</dbReference>
<keyword evidence="1" id="KW-0112">Calmodulin-binding</keyword>
<dbReference type="Pfam" id="PF00612">
    <property type="entry name" value="IQ"/>
    <property type="match status" value="2"/>
</dbReference>
<evidence type="ECO:0000313" key="4">
    <source>
        <dbReference type="Proteomes" id="UP000504607"/>
    </source>
</evidence>
<dbReference type="InParanoid" id="A0A6I9SBJ3"/>
<feature type="compositionally biased region" description="Basic and acidic residues" evidence="3">
    <location>
        <begin position="703"/>
        <end position="714"/>
    </location>
</feature>
<dbReference type="AlphaFoldDB" id="A0A6I9SBJ3"/>
<protein>
    <submittedName>
        <fullName evidence="5">Protein IQ-DOMAIN 32 isoform X1</fullName>
    </submittedName>
</protein>
<dbReference type="InterPro" id="IPR000048">
    <property type="entry name" value="IQ_motif_EF-hand-BS"/>
</dbReference>
<feature type="compositionally biased region" description="Basic and acidic residues" evidence="3">
    <location>
        <begin position="725"/>
        <end position="735"/>
    </location>
</feature>
<dbReference type="SMART" id="SM00015">
    <property type="entry name" value="IQ"/>
    <property type="match status" value="2"/>
</dbReference>
<dbReference type="KEGG" id="egu:105059411"/>
<sequence>MGRSKRSCLKMIACNGGGDVNDDDDDISMAESKTSSDKRRWSFRKRSARHRVLSNSVVSEPVSVSYNKESIEVPTNNFDSPIYSSIPGKKPIDQKINETFPLPSAVVNSEVANPLATNENSTANDINLDESVVIVIQAATRGYLARRGLQKLKSVVKLQAAVRGHLVRRQAIGTLRCVQSIVKLQAFVRTRRKCQLVEMLAAQENKLQVHAKRSRLLEKENSCIKPNKTYSSTKILLSNGFARQLLEATPKKKPICIKCDTSKSDDSTWKWLERWMAVTSSDIGQQLEKKLNQGCQGQEENTELVDYEARKEVPTAVFMSSDAEFASEEIRVLANGKGVVTAKNSGTLKFEAPVSVLNNFSISLVNDDQENPQFRNEAWDITQENHMKVENVNETITDSLSSQKHLKSNSAEKIVLDDVSEKLDFDCNSLKNSSKSAFFEPVGTEGKKLVQGLRKPFNPAFTAAQSTFEALTSCSSISNCSNSSYQDATAKSNLNSYCFQVDASKESKDISFTENSVSCNRRVQIAASECSTEISISSILDSPDRSETEGGEIVLEIGALEKGHYDVSGDADTDLNLIKMKSEGKKSFDSVVLQPQQLEESAGNLLNSAAADDVVQVGQRPAEPTTSDMLTQLGNSVDSHIRLSLEGTSKSRTTVTESHGTPSSKISVNVKKSKNNDNMPIQKQRSQLAGKSSPSNPNNDSGGRTEHLTRDSKNAKRRNSLGMAKPDHVDHEHRISSSNSLPSYMQATESARAKAYASISPKLSPDVHDNHMKKRHSLPIENGKEGSSPRMQRSTSQAQQNSKGNATHSPHNSAERRWQR</sequence>
<dbReference type="Gene3D" id="1.20.5.190">
    <property type="match status" value="1"/>
</dbReference>
<dbReference type="OrthoDB" id="1747078at2759"/>
<keyword evidence="4" id="KW-1185">Reference proteome</keyword>
<feature type="region of interest" description="Disordered" evidence="3">
    <location>
        <begin position="647"/>
        <end position="742"/>
    </location>
</feature>
<feature type="region of interest" description="Disordered" evidence="3">
    <location>
        <begin position="755"/>
        <end position="820"/>
    </location>
</feature>
<dbReference type="PANTHER" id="PTHR32295:SF154">
    <property type="entry name" value="PROTEIN IQ-DOMAIN 32"/>
    <property type="match status" value="1"/>
</dbReference>
<reference evidence="5" key="1">
    <citation type="submission" date="2025-08" db="UniProtKB">
        <authorList>
            <consortium name="RefSeq"/>
        </authorList>
    </citation>
    <scope>IDENTIFICATION</scope>
</reference>
<dbReference type="GeneID" id="105059411"/>
<dbReference type="FunCoup" id="A0A6I9SBJ3">
    <property type="interactions" value="2923"/>
</dbReference>
<gene>
    <name evidence="5" type="primary">LOC105059411</name>
</gene>
<dbReference type="RefSeq" id="XP_010940994.1">
    <property type="nucleotide sequence ID" value="XM_010942692.3"/>
</dbReference>
<comment type="similarity">
    <text evidence="2">Belongs to the IQD family.</text>
</comment>
<feature type="compositionally biased region" description="Polar residues" evidence="3">
    <location>
        <begin position="789"/>
        <end position="812"/>
    </location>
</feature>
<evidence type="ECO:0000256" key="1">
    <source>
        <dbReference type="ARBA" id="ARBA00022860"/>
    </source>
</evidence>
<dbReference type="GO" id="GO:0005516">
    <property type="term" value="F:calmodulin binding"/>
    <property type="evidence" value="ECO:0007669"/>
    <property type="project" value="UniProtKB-KW"/>
</dbReference>
<dbReference type="PROSITE" id="PS50096">
    <property type="entry name" value="IQ"/>
    <property type="match status" value="2"/>
</dbReference>
<proteinExistence type="inferred from homology"/>
<evidence type="ECO:0000256" key="2">
    <source>
        <dbReference type="ARBA" id="ARBA00024341"/>
    </source>
</evidence>
<name>A0A6I9SBJ3_ELAGV</name>
<evidence type="ECO:0000256" key="3">
    <source>
        <dbReference type="SAM" id="MobiDB-lite"/>
    </source>
</evidence>
<feature type="compositionally biased region" description="Polar residues" evidence="3">
    <location>
        <begin position="647"/>
        <end position="662"/>
    </location>
</feature>
<evidence type="ECO:0000313" key="5">
    <source>
        <dbReference type="RefSeq" id="XP_010940994.1"/>
    </source>
</evidence>
<feature type="compositionally biased region" description="Polar residues" evidence="3">
    <location>
        <begin position="679"/>
        <end position="690"/>
    </location>
</feature>
<organism evidence="4 5">
    <name type="scientific">Elaeis guineensis var. tenera</name>
    <name type="common">Oil palm</name>
    <dbReference type="NCBI Taxonomy" id="51953"/>
    <lineage>
        <taxon>Eukaryota</taxon>
        <taxon>Viridiplantae</taxon>
        <taxon>Streptophyta</taxon>
        <taxon>Embryophyta</taxon>
        <taxon>Tracheophyta</taxon>
        <taxon>Spermatophyta</taxon>
        <taxon>Magnoliopsida</taxon>
        <taxon>Liliopsida</taxon>
        <taxon>Arecaceae</taxon>
        <taxon>Arecoideae</taxon>
        <taxon>Cocoseae</taxon>
        <taxon>Elaeidinae</taxon>
        <taxon>Elaeis</taxon>
    </lineage>
</organism>
<dbReference type="Proteomes" id="UP000504607">
    <property type="component" value="Chromosome 16"/>
</dbReference>